<evidence type="ECO:0000313" key="1">
    <source>
        <dbReference type="EMBL" id="NYE04337.1"/>
    </source>
</evidence>
<dbReference type="AlphaFoldDB" id="A0A852T967"/>
<dbReference type="EMBL" id="JACCBX010000002">
    <property type="protein sequence ID" value="NYE04337.1"/>
    <property type="molecule type" value="Genomic_DNA"/>
</dbReference>
<reference evidence="2" key="1">
    <citation type="submission" date="2020-07" db="EMBL/GenBank/DDBJ databases">
        <authorList>
            <person name="Partida-Martinez L."/>
            <person name="Huntemann M."/>
            <person name="Clum A."/>
            <person name="Wang J."/>
            <person name="Palaniappan K."/>
            <person name="Ritter S."/>
            <person name="Chen I.-M."/>
            <person name="Stamatis D."/>
            <person name="Reddy T."/>
            <person name="O'Malley R."/>
            <person name="Daum C."/>
            <person name="Shapiro N."/>
            <person name="Ivanova N."/>
            <person name="Kyrpides N."/>
            <person name="Woyke T."/>
        </authorList>
    </citation>
    <scope>NUCLEOTIDE SEQUENCE [LARGE SCALE GENOMIC DNA]</scope>
    <source>
        <strain evidence="2">AT2.8</strain>
    </source>
</reference>
<name>A0A852T967_9BACI</name>
<protein>
    <submittedName>
        <fullName evidence="1">Uncharacterized protein</fullName>
    </submittedName>
</protein>
<gene>
    <name evidence="1" type="ORF">F4694_001081</name>
</gene>
<accession>A0A852T967</accession>
<reference evidence="2" key="2">
    <citation type="submission" date="2020-08" db="EMBL/GenBank/DDBJ databases">
        <title>The Agave Microbiome: Exploring the role of microbial communities in plant adaptations to desert environments.</title>
        <authorList>
            <person name="Partida-Martinez L.P."/>
        </authorList>
    </citation>
    <scope>NUCLEOTIDE SEQUENCE [LARGE SCALE GENOMIC DNA]</scope>
    <source>
        <strain evidence="2">AT2.8</strain>
    </source>
</reference>
<organism evidence="1 2">
    <name type="scientific">Neobacillus niacini</name>
    <dbReference type="NCBI Taxonomy" id="86668"/>
    <lineage>
        <taxon>Bacteria</taxon>
        <taxon>Bacillati</taxon>
        <taxon>Bacillota</taxon>
        <taxon>Bacilli</taxon>
        <taxon>Bacillales</taxon>
        <taxon>Bacillaceae</taxon>
        <taxon>Neobacillus</taxon>
    </lineage>
</organism>
<evidence type="ECO:0000313" key="2">
    <source>
        <dbReference type="Proteomes" id="UP000548423"/>
    </source>
</evidence>
<dbReference type="Proteomes" id="UP000548423">
    <property type="component" value="Unassembled WGS sequence"/>
</dbReference>
<sequence length="36" mass="3938">MNLHPLCHNSIISLDTFDAIAARYHEDVGDAIGAKE</sequence>
<proteinExistence type="predicted"/>
<comment type="caution">
    <text evidence="1">The sequence shown here is derived from an EMBL/GenBank/DDBJ whole genome shotgun (WGS) entry which is preliminary data.</text>
</comment>